<dbReference type="AlphaFoldDB" id="A0AAD9TIF6"/>
<evidence type="ECO:0000313" key="1">
    <source>
        <dbReference type="EMBL" id="KAK2636366.1"/>
    </source>
</evidence>
<gene>
    <name evidence="1" type="ORF">Ddye_031158</name>
</gene>
<keyword evidence="2" id="KW-1185">Reference proteome</keyword>
<protein>
    <submittedName>
        <fullName evidence="1">Uncharacterized protein</fullName>
    </submittedName>
</protein>
<evidence type="ECO:0000313" key="2">
    <source>
        <dbReference type="Proteomes" id="UP001280121"/>
    </source>
</evidence>
<proteinExistence type="predicted"/>
<accession>A0AAD9TIF6</accession>
<dbReference type="EMBL" id="JANJYI010000009">
    <property type="protein sequence ID" value="KAK2636366.1"/>
    <property type="molecule type" value="Genomic_DNA"/>
</dbReference>
<name>A0AAD9TIF6_9ROSI</name>
<reference evidence="1" key="1">
    <citation type="journal article" date="2023" name="Plant J.">
        <title>Genome sequences and population genomics provide insights into the demographic history, inbreeding, and mutation load of two 'living fossil' tree species of Dipteronia.</title>
        <authorList>
            <person name="Feng Y."/>
            <person name="Comes H.P."/>
            <person name="Chen J."/>
            <person name="Zhu S."/>
            <person name="Lu R."/>
            <person name="Zhang X."/>
            <person name="Li P."/>
            <person name="Qiu J."/>
            <person name="Olsen K.M."/>
            <person name="Qiu Y."/>
        </authorList>
    </citation>
    <scope>NUCLEOTIDE SEQUENCE</scope>
    <source>
        <strain evidence="1">KIB01</strain>
    </source>
</reference>
<dbReference type="Proteomes" id="UP001280121">
    <property type="component" value="Unassembled WGS sequence"/>
</dbReference>
<comment type="caution">
    <text evidence="1">The sequence shown here is derived from an EMBL/GenBank/DDBJ whole genome shotgun (WGS) entry which is preliminary data.</text>
</comment>
<sequence length="123" mass="14436">MDLRNSRRDRYDRFQYVVQRLKLEGKEVTFEDIPKTWTFSIQSLEKVSSLRDAFNLLMVIDSELLKERDEANTICNCLKVIDEAVQWFSGSRGLTTNLFFFRLATCIKRCVIGTKVAIQRLFS</sequence>
<organism evidence="1 2">
    <name type="scientific">Dipteronia dyeriana</name>
    <dbReference type="NCBI Taxonomy" id="168575"/>
    <lineage>
        <taxon>Eukaryota</taxon>
        <taxon>Viridiplantae</taxon>
        <taxon>Streptophyta</taxon>
        <taxon>Embryophyta</taxon>
        <taxon>Tracheophyta</taxon>
        <taxon>Spermatophyta</taxon>
        <taxon>Magnoliopsida</taxon>
        <taxon>eudicotyledons</taxon>
        <taxon>Gunneridae</taxon>
        <taxon>Pentapetalae</taxon>
        <taxon>rosids</taxon>
        <taxon>malvids</taxon>
        <taxon>Sapindales</taxon>
        <taxon>Sapindaceae</taxon>
        <taxon>Hippocastanoideae</taxon>
        <taxon>Acereae</taxon>
        <taxon>Dipteronia</taxon>
    </lineage>
</organism>